<name>A0A1C7M319_GRIFR</name>
<dbReference type="EMBL" id="LUGG01000011">
    <property type="protein sequence ID" value="OBZ71353.1"/>
    <property type="molecule type" value="Genomic_DNA"/>
</dbReference>
<dbReference type="Proteomes" id="UP000092993">
    <property type="component" value="Unassembled WGS sequence"/>
</dbReference>
<accession>A0A1C7M319</accession>
<protein>
    <submittedName>
        <fullName evidence="1">Uncharacterized protein</fullName>
    </submittedName>
</protein>
<sequence length="144" mass="16185">MELEPKSAASPALIRCSERLQSSQPSKSGRSTLCLCQIHTYLESALTRREAIAFDIADNPVEVRRREKVMKAPARAPRAHAPRREILLRRLHHLAQDAHSNHVPSVFSSLVLIDPAILPYPAARRLGIQEERARHVPHDTVLRG</sequence>
<organism evidence="1 2">
    <name type="scientific">Grifola frondosa</name>
    <name type="common">Maitake</name>
    <name type="synonym">Polyporus frondosus</name>
    <dbReference type="NCBI Taxonomy" id="5627"/>
    <lineage>
        <taxon>Eukaryota</taxon>
        <taxon>Fungi</taxon>
        <taxon>Dikarya</taxon>
        <taxon>Basidiomycota</taxon>
        <taxon>Agaricomycotina</taxon>
        <taxon>Agaricomycetes</taxon>
        <taxon>Polyporales</taxon>
        <taxon>Grifolaceae</taxon>
        <taxon>Grifola</taxon>
    </lineage>
</organism>
<comment type="caution">
    <text evidence="1">The sequence shown here is derived from an EMBL/GenBank/DDBJ whole genome shotgun (WGS) entry which is preliminary data.</text>
</comment>
<evidence type="ECO:0000313" key="1">
    <source>
        <dbReference type="EMBL" id="OBZ71353.1"/>
    </source>
</evidence>
<gene>
    <name evidence="1" type="ORF">A0H81_08594</name>
</gene>
<reference evidence="1 2" key="1">
    <citation type="submission" date="2016-03" db="EMBL/GenBank/DDBJ databases">
        <title>Whole genome sequencing of Grifola frondosa 9006-11.</title>
        <authorList>
            <person name="Min B."/>
            <person name="Park H."/>
            <person name="Kim J.-G."/>
            <person name="Cho H."/>
            <person name="Oh Y.-L."/>
            <person name="Kong W.-S."/>
            <person name="Choi I.-G."/>
        </authorList>
    </citation>
    <scope>NUCLEOTIDE SEQUENCE [LARGE SCALE GENOMIC DNA]</scope>
    <source>
        <strain evidence="1 2">9006-11</strain>
    </source>
</reference>
<keyword evidence="2" id="KW-1185">Reference proteome</keyword>
<proteinExistence type="predicted"/>
<dbReference type="AlphaFoldDB" id="A0A1C7M319"/>
<evidence type="ECO:0000313" key="2">
    <source>
        <dbReference type="Proteomes" id="UP000092993"/>
    </source>
</evidence>